<protein>
    <submittedName>
        <fullName evidence="1">Uncharacterized protein</fullName>
    </submittedName>
</protein>
<accession>A0ACC2L0J8</accession>
<dbReference type="EMBL" id="CM056814">
    <property type="protein sequence ID" value="KAJ8626676.1"/>
    <property type="molecule type" value="Genomic_DNA"/>
</dbReference>
<gene>
    <name evidence="1" type="ORF">MRB53_019983</name>
</gene>
<proteinExistence type="predicted"/>
<keyword evidence="2" id="KW-1185">Reference proteome</keyword>
<evidence type="ECO:0000313" key="2">
    <source>
        <dbReference type="Proteomes" id="UP001234297"/>
    </source>
</evidence>
<evidence type="ECO:0000313" key="1">
    <source>
        <dbReference type="EMBL" id="KAJ8626676.1"/>
    </source>
</evidence>
<comment type="caution">
    <text evidence="1">The sequence shown here is derived from an EMBL/GenBank/DDBJ whole genome shotgun (WGS) entry which is preliminary data.</text>
</comment>
<sequence>MVPPTFLKILASWRSTRSGLGMVNDGEDSVNGEWVKEGGVLLVDNLGVEGGRAGLDVRFTVRELDEDYNGDVDVDPLRESLWRESEKTMWCLHVRGVEDGGAVLGDGDIAGGDRDYLVHTHGAEGGADDIGNDTSDNDVCATIVLFELVDSIL</sequence>
<name>A0ACC2L0J8_PERAE</name>
<dbReference type="Proteomes" id="UP001234297">
    <property type="component" value="Chromosome 6"/>
</dbReference>
<organism evidence="1 2">
    <name type="scientific">Persea americana</name>
    <name type="common">Avocado</name>
    <dbReference type="NCBI Taxonomy" id="3435"/>
    <lineage>
        <taxon>Eukaryota</taxon>
        <taxon>Viridiplantae</taxon>
        <taxon>Streptophyta</taxon>
        <taxon>Embryophyta</taxon>
        <taxon>Tracheophyta</taxon>
        <taxon>Spermatophyta</taxon>
        <taxon>Magnoliopsida</taxon>
        <taxon>Magnoliidae</taxon>
        <taxon>Laurales</taxon>
        <taxon>Lauraceae</taxon>
        <taxon>Persea</taxon>
    </lineage>
</organism>
<reference evidence="1 2" key="1">
    <citation type="journal article" date="2022" name="Hortic Res">
        <title>A haplotype resolved chromosomal level avocado genome allows analysis of novel avocado genes.</title>
        <authorList>
            <person name="Nath O."/>
            <person name="Fletcher S.J."/>
            <person name="Hayward A."/>
            <person name="Shaw L.M."/>
            <person name="Masouleh A.K."/>
            <person name="Furtado A."/>
            <person name="Henry R.J."/>
            <person name="Mitter N."/>
        </authorList>
    </citation>
    <scope>NUCLEOTIDE SEQUENCE [LARGE SCALE GENOMIC DNA]</scope>
    <source>
        <strain evidence="2">cv. Hass</strain>
    </source>
</reference>